<dbReference type="RefSeq" id="XP_018154714.1">
    <property type="nucleotide sequence ID" value="XM_018305290.1"/>
</dbReference>
<protein>
    <submittedName>
        <fullName evidence="1">Uncharacterized protein</fullName>
    </submittedName>
</protein>
<keyword evidence="2" id="KW-1185">Reference proteome</keyword>
<dbReference type="GeneID" id="28869397"/>
<name>A0A1B7Y2H6_COLHI</name>
<sequence length="94" mass="10386">MPVVKTVSCTTDSFRDLNGEQRFQKASRVCYNAAGICPGKSCEGHASAEIERREGYHPQMISLQPASMLKEWAGGLRREGLDQQNLGQPVHIVL</sequence>
<proteinExistence type="predicted"/>
<dbReference type="KEGG" id="chig:CH63R_10316"/>
<evidence type="ECO:0000313" key="2">
    <source>
        <dbReference type="Proteomes" id="UP000092177"/>
    </source>
</evidence>
<accession>A0A1B7Y2H6</accession>
<comment type="caution">
    <text evidence="1">The sequence shown here is derived from an EMBL/GenBank/DDBJ whole genome shotgun (WGS) entry which is preliminary data.</text>
</comment>
<dbReference type="Proteomes" id="UP000092177">
    <property type="component" value="Unassembled WGS sequence"/>
</dbReference>
<evidence type="ECO:0000313" key="1">
    <source>
        <dbReference type="EMBL" id="OBR06196.1"/>
    </source>
</evidence>
<dbReference type="AlphaFoldDB" id="A0A1B7Y2H6"/>
<organism evidence="1 2">
    <name type="scientific">Colletotrichum higginsianum (strain IMI 349063)</name>
    <name type="common">Crucifer anthracnose fungus</name>
    <dbReference type="NCBI Taxonomy" id="759273"/>
    <lineage>
        <taxon>Eukaryota</taxon>
        <taxon>Fungi</taxon>
        <taxon>Dikarya</taxon>
        <taxon>Ascomycota</taxon>
        <taxon>Pezizomycotina</taxon>
        <taxon>Sordariomycetes</taxon>
        <taxon>Hypocreomycetidae</taxon>
        <taxon>Glomerellales</taxon>
        <taxon>Glomerellaceae</taxon>
        <taxon>Colletotrichum</taxon>
        <taxon>Colletotrichum destructivum species complex</taxon>
    </lineage>
</organism>
<dbReference type="EMBL" id="LTAN01000007">
    <property type="protein sequence ID" value="OBR06196.1"/>
    <property type="molecule type" value="Genomic_DNA"/>
</dbReference>
<gene>
    <name evidence="1" type="ORF">CH63R_10316</name>
</gene>
<dbReference type="VEuPathDB" id="FungiDB:CH63R_10316"/>
<reference evidence="2" key="1">
    <citation type="journal article" date="2017" name="BMC Genomics">
        <title>Gapless genome assembly of Colletotrichum higginsianum reveals chromosome structure and association of transposable elements with secondary metabolite gene clusters.</title>
        <authorList>
            <person name="Dallery J.-F."/>
            <person name="Lapalu N."/>
            <person name="Zampounis A."/>
            <person name="Pigne S."/>
            <person name="Luyten I."/>
            <person name="Amselem J."/>
            <person name="Wittenberg A.H.J."/>
            <person name="Zhou S."/>
            <person name="de Queiroz M.V."/>
            <person name="Robin G.P."/>
            <person name="Auger A."/>
            <person name="Hainaut M."/>
            <person name="Henrissat B."/>
            <person name="Kim K.-T."/>
            <person name="Lee Y.-H."/>
            <person name="Lespinet O."/>
            <person name="Schwartz D.C."/>
            <person name="Thon M.R."/>
            <person name="O'Connell R.J."/>
        </authorList>
    </citation>
    <scope>NUCLEOTIDE SEQUENCE [LARGE SCALE GENOMIC DNA]</scope>
    <source>
        <strain evidence="2">IMI 349063</strain>
    </source>
</reference>